<accession>A0A409YVF1</accession>
<organism evidence="2 3">
    <name type="scientific">Gymnopilus dilepis</name>
    <dbReference type="NCBI Taxonomy" id="231916"/>
    <lineage>
        <taxon>Eukaryota</taxon>
        <taxon>Fungi</taxon>
        <taxon>Dikarya</taxon>
        <taxon>Basidiomycota</taxon>
        <taxon>Agaricomycotina</taxon>
        <taxon>Agaricomycetes</taxon>
        <taxon>Agaricomycetidae</taxon>
        <taxon>Agaricales</taxon>
        <taxon>Agaricineae</taxon>
        <taxon>Hymenogastraceae</taxon>
        <taxon>Gymnopilus</taxon>
    </lineage>
</organism>
<proteinExistence type="predicted"/>
<gene>
    <name evidence="2" type="ORF">CVT26_004138</name>
</gene>
<dbReference type="AlphaFoldDB" id="A0A409YVF1"/>
<feature type="compositionally biased region" description="Basic and acidic residues" evidence="1">
    <location>
        <begin position="1"/>
        <end position="11"/>
    </location>
</feature>
<sequence length="340" mass="38433">MDIIEKPEDFPPHVSPPPSRLTTDIGSTRRQDVLRNDLSIEEYQNTIDYLTSRLRAILLDRLSGRRAYDSASKAAWNRCFEKELVAWDWLTHIFMQEITATILKRAIALDSSGRLRPSPLLRHILAQACSKAIFERTILTCSATEIRSFLIAPLESRANCGSMYLQHAEEYLYQWWTSAGGMICELDDGRLGAALAYHLGMVKQPRPRPYGGLKRRMHAGDDDNDPSWLIQVDPAPTAKRQKTTSFESSYRQDCTSSQESASSTPTCCKCVLTEEAYGEIREVLDKLLKAICKILEDTKNLQKRSLKGKTLKLGYKDTDIDGFAQALLNHLIQTSSEDVQ</sequence>
<evidence type="ECO:0000313" key="2">
    <source>
        <dbReference type="EMBL" id="PPR06949.1"/>
    </source>
</evidence>
<evidence type="ECO:0000313" key="3">
    <source>
        <dbReference type="Proteomes" id="UP000284706"/>
    </source>
</evidence>
<keyword evidence="3" id="KW-1185">Reference proteome</keyword>
<feature type="compositionally biased region" description="Polar residues" evidence="1">
    <location>
        <begin position="243"/>
        <end position="264"/>
    </location>
</feature>
<dbReference type="EMBL" id="NHYE01000220">
    <property type="protein sequence ID" value="PPR06949.1"/>
    <property type="molecule type" value="Genomic_DNA"/>
</dbReference>
<name>A0A409YVF1_9AGAR</name>
<feature type="region of interest" description="Disordered" evidence="1">
    <location>
        <begin position="236"/>
        <end position="264"/>
    </location>
</feature>
<feature type="region of interest" description="Disordered" evidence="1">
    <location>
        <begin position="1"/>
        <end position="26"/>
    </location>
</feature>
<comment type="caution">
    <text evidence="2">The sequence shown here is derived from an EMBL/GenBank/DDBJ whole genome shotgun (WGS) entry which is preliminary data.</text>
</comment>
<reference evidence="2 3" key="1">
    <citation type="journal article" date="2018" name="Evol. Lett.">
        <title>Horizontal gene cluster transfer increased hallucinogenic mushroom diversity.</title>
        <authorList>
            <person name="Reynolds H.T."/>
            <person name="Vijayakumar V."/>
            <person name="Gluck-Thaler E."/>
            <person name="Korotkin H.B."/>
            <person name="Matheny P.B."/>
            <person name="Slot J.C."/>
        </authorList>
    </citation>
    <scope>NUCLEOTIDE SEQUENCE [LARGE SCALE GENOMIC DNA]</scope>
    <source>
        <strain evidence="2 3">SRW20</strain>
    </source>
</reference>
<dbReference type="Proteomes" id="UP000284706">
    <property type="component" value="Unassembled WGS sequence"/>
</dbReference>
<protein>
    <submittedName>
        <fullName evidence="2">Uncharacterized protein</fullName>
    </submittedName>
</protein>
<evidence type="ECO:0000256" key="1">
    <source>
        <dbReference type="SAM" id="MobiDB-lite"/>
    </source>
</evidence>
<dbReference type="InParanoid" id="A0A409YVF1"/>